<evidence type="ECO:0000313" key="8">
    <source>
        <dbReference type="Proteomes" id="UP000196027"/>
    </source>
</evidence>
<evidence type="ECO:0000256" key="5">
    <source>
        <dbReference type="SAM" id="MobiDB-lite"/>
    </source>
</evidence>
<dbReference type="InterPro" id="IPR006664">
    <property type="entry name" value="OMP_bac"/>
</dbReference>
<sequence length="267" mass="30421">MRRDKTSIRGDKTRQVRKQCLFLLPVTLLAACASQNPAPESSTQNTPTSLISMNQMTDSMPTSGPENAHNTDLIDNDESVNPSRSMQKEQPNMTILVIENQEQANQEVARLAYNMEREAQKQQTPNDIEETDETLEAPAQKLFHYGFNQVNLSVEDIEIIKSHGRYLTRHPEYLITIHGHTDNQGVSGYNHKLARQRAQKVANILKSEGVLEHQIKIVAWGSEQPVSRKDWLKNDIAPDLSERERQAQNRRVELEYTDFKYAITASP</sequence>
<accession>A0A1Y0IFG2</accession>
<feature type="region of interest" description="Disordered" evidence="5">
    <location>
        <begin position="35"/>
        <end position="88"/>
    </location>
</feature>
<evidence type="ECO:0000313" key="7">
    <source>
        <dbReference type="EMBL" id="ARU58869.1"/>
    </source>
</evidence>
<name>A0A1Y0IFG2_9GAMM</name>
<evidence type="ECO:0000256" key="4">
    <source>
        <dbReference type="PROSITE-ProRule" id="PRU00473"/>
    </source>
</evidence>
<gene>
    <name evidence="7" type="ORF">OLMES_4881</name>
</gene>
<feature type="domain" description="OmpA-like" evidence="6">
    <location>
        <begin position="133"/>
        <end position="260"/>
    </location>
</feature>
<dbReference type="SUPFAM" id="SSF103088">
    <property type="entry name" value="OmpA-like"/>
    <property type="match status" value="1"/>
</dbReference>
<reference evidence="7 8" key="1">
    <citation type="submission" date="2017-05" db="EMBL/GenBank/DDBJ databases">
        <title>Genomic insights into alkan degradation activity of Oleiphilus messinensis.</title>
        <authorList>
            <person name="Kozyavkin S.A."/>
            <person name="Slesarev A.I."/>
            <person name="Golyshin P.N."/>
            <person name="Korzhenkov A."/>
            <person name="Golyshina O.N."/>
            <person name="Toshchakov S.V."/>
        </authorList>
    </citation>
    <scope>NUCLEOTIDE SEQUENCE [LARGE SCALE GENOMIC DNA]</scope>
    <source>
        <strain evidence="7 8">ME102</strain>
    </source>
</reference>
<dbReference type="Pfam" id="PF00691">
    <property type="entry name" value="OmpA"/>
    <property type="match status" value="1"/>
</dbReference>
<dbReference type="RefSeq" id="WP_157678538.1">
    <property type="nucleotide sequence ID" value="NZ_CP021425.1"/>
</dbReference>
<evidence type="ECO:0000256" key="2">
    <source>
        <dbReference type="ARBA" id="ARBA00023136"/>
    </source>
</evidence>
<dbReference type="KEGG" id="ome:OLMES_4881"/>
<dbReference type="EMBL" id="CP021425">
    <property type="protein sequence ID" value="ARU58869.1"/>
    <property type="molecule type" value="Genomic_DNA"/>
</dbReference>
<keyword evidence="3" id="KW-0998">Cell outer membrane</keyword>
<keyword evidence="2 4" id="KW-0472">Membrane</keyword>
<evidence type="ECO:0000256" key="3">
    <source>
        <dbReference type="ARBA" id="ARBA00023237"/>
    </source>
</evidence>
<dbReference type="PROSITE" id="PS51257">
    <property type="entry name" value="PROKAR_LIPOPROTEIN"/>
    <property type="match status" value="1"/>
</dbReference>
<dbReference type="InterPro" id="IPR036737">
    <property type="entry name" value="OmpA-like_sf"/>
</dbReference>
<dbReference type="OrthoDB" id="1149075at2"/>
<evidence type="ECO:0000259" key="6">
    <source>
        <dbReference type="PROSITE" id="PS51123"/>
    </source>
</evidence>
<evidence type="ECO:0000256" key="1">
    <source>
        <dbReference type="ARBA" id="ARBA00004442"/>
    </source>
</evidence>
<dbReference type="InterPro" id="IPR050330">
    <property type="entry name" value="Bact_OuterMem_StrucFunc"/>
</dbReference>
<proteinExistence type="predicted"/>
<dbReference type="PRINTS" id="PR01021">
    <property type="entry name" value="OMPADOMAIN"/>
</dbReference>
<dbReference type="PANTHER" id="PTHR30329:SF21">
    <property type="entry name" value="LIPOPROTEIN YIAD-RELATED"/>
    <property type="match status" value="1"/>
</dbReference>
<dbReference type="CDD" id="cd07185">
    <property type="entry name" value="OmpA_C-like"/>
    <property type="match status" value="1"/>
</dbReference>
<feature type="compositionally biased region" description="Polar residues" evidence="5">
    <location>
        <begin position="35"/>
        <end position="70"/>
    </location>
</feature>
<feature type="compositionally biased region" description="Polar residues" evidence="5">
    <location>
        <begin position="79"/>
        <end position="88"/>
    </location>
</feature>
<keyword evidence="8" id="KW-1185">Reference proteome</keyword>
<dbReference type="AlphaFoldDB" id="A0A1Y0IFG2"/>
<comment type="subcellular location">
    <subcellularLocation>
        <location evidence="1">Cell outer membrane</location>
    </subcellularLocation>
</comment>
<protein>
    <submittedName>
        <fullName evidence="7">Outer membrane protein</fullName>
    </submittedName>
</protein>
<organism evidence="7 8">
    <name type="scientific">Oleiphilus messinensis</name>
    <dbReference type="NCBI Taxonomy" id="141451"/>
    <lineage>
        <taxon>Bacteria</taxon>
        <taxon>Pseudomonadati</taxon>
        <taxon>Pseudomonadota</taxon>
        <taxon>Gammaproteobacteria</taxon>
        <taxon>Oceanospirillales</taxon>
        <taxon>Oleiphilaceae</taxon>
        <taxon>Oleiphilus</taxon>
    </lineage>
</organism>
<dbReference type="InterPro" id="IPR006665">
    <property type="entry name" value="OmpA-like"/>
</dbReference>
<dbReference type="PANTHER" id="PTHR30329">
    <property type="entry name" value="STATOR ELEMENT OF FLAGELLAR MOTOR COMPLEX"/>
    <property type="match status" value="1"/>
</dbReference>
<dbReference type="Gene3D" id="3.30.1330.60">
    <property type="entry name" value="OmpA-like domain"/>
    <property type="match status" value="1"/>
</dbReference>
<dbReference type="PROSITE" id="PS51123">
    <property type="entry name" value="OMPA_2"/>
    <property type="match status" value="1"/>
</dbReference>
<dbReference type="Proteomes" id="UP000196027">
    <property type="component" value="Chromosome"/>
</dbReference>
<dbReference type="GO" id="GO:0009279">
    <property type="term" value="C:cell outer membrane"/>
    <property type="evidence" value="ECO:0007669"/>
    <property type="project" value="UniProtKB-SubCell"/>
</dbReference>